<feature type="signal peptide" evidence="6">
    <location>
        <begin position="1"/>
        <end position="17"/>
    </location>
</feature>
<dbReference type="GeneID" id="116303679"/>
<name>A0A6P8IRX0_ACTTE</name>
<evidence type="ECO:0000313" key="7">
    <source>
        <dbReference type="Proteomes" id="UP000515163"/>
    </source>
</evidence>
<keyword evidence="2" id="KW-0812">Transmembrane</keyword>
<keyword evidence="4" id="KW-1133">Transmembrane helix</keyword>
<organism evidence="7 8">
    <name type="scientific">Actinia tenebrosa</name>
    <name type="common">Australian red waratah sea anemone</name>
    <dbReference type="NCBI Taxonomy" id="6105"/>
    <lineage>
        <taxon>Eukaryota</taxon>
        <taxon>Metazoa</taxon>
        <taxon>Cnidaria</taxon>
        <taxon>Anthozoa</taxon>
        <taxon>Hexacorallia</taxon>
        <taxon>Actiniaria</taxon>
        <taxon>Actiniidae</taxon>
        <taxon>Actinia</taxon>
    </lineage>
</organism>
<evidence type="ECO:0000256" key="1">
    <source>
        <dbReference type="ARBA" id="ARBA00004167"/>
    </source>
</evidence>
<sequence length="516" mass="58998">MIRLLFVFLIALCNIKASITSSSCRVAFEPVGCFRDDGRKPKPLPEQLLNDREKIDWNNWDSFMEDLVCRCAKKTLDEGYDTFGIQYYGECWSGPENLIDIDRDGSSNECISHGYQSCKAQNTTCVGKNGANFVYKLVQPSCSIQIERVGCFKDDMIPPRPLPEYILSERDPTAPSYNGTDIDWINWNSYMPGFICRCAMLARKYGYTVFSIQFFAECWSGPAAIRTYDRNGESSRCISKNLRPCKPDDRYCVGKQFTNFVYRIVEPCDITYTQLGCYRDKLDTPRPIPILMSTEQDRTSKQFNGHVVDYRRWDEHMEGMICRCAKRSFGSKFKIFGMQSYGECWSGEGERTYRKDGGSNRCVAKRFSTCPPKSLHCVGEVAANYVYYVTSCDVKFEAVGCFHDDLILPRPLPDLILSERDSTSPVFNGRRIDWLNWDTYVPEFICRCAKQAKEFQREVFGLQFYGECWSGVNGNNTFNRNGPSTKCIGPGYQPCTPGSKTCIGMTSTNYVYRIVP</sequence>
<evidence type="ECO:0000256" key="2">
    <source>
        <dbReference type="ARBA" id="ARBA00022692"/>
    </source>
</evidence>
<protein>
    <submittedName>
        <fullName evidence="8">Uncharacterized protein LOC116303679</fullName>
    </submittedName>
</protein>
<dbReference type="PANTHER" id="PTHR16059:SF25">
    <property type="entry name" value="LYSOZYME"/>
    <property type="match status" value="1"/>
</dbReference>
<keyword evidence="5" id="KW-0472">Membrane</keyword>
<proteinExistence type="predicted"/>
<evidence type="ECO:0000256" key="5">
    <source>
        <dbReference type="ARBA" id="ARBA00023136"/>
    </source>
</evidence>
<gene>
    <name evidence="8" type="primary">LOC116303679</name>
</gene>
<dbReference type="OrthoDB" id="5950177at2759"/>
<evidence type="ECO:0000256" key="6">
    <source>
        <dbReference type="SAM" id="SignalP"/>
    </source>
</evidence>
<reference evidence="8" key="1">
    <citation type="submission" date="2025-08" db="UniProtKB">
        <authorList>
            <consortium name="RefSeq"/>
        </authorList>
    </citation>
    <scope>IDENTIFICATION</scope>
    <source>
        <tissue evidence="8">Tentacle</tissue>
    </source>
</reference>
<keyword evidence="3 6" id="KW-0732">Signal</keyword>
<keyword evidence="7" id="KW-1185">Reference proteome</keyword>
<dbReference type="InParanoid" id="A0A6P8IRX0"/>
<dbReference type="AlphaFoldDB" id="A0A6P8IRX0"/>
<dbReference type="GO" id="GO:0016020">
    <property type="term" value="C:membrane"/>
    <property type="evidence" value="ECO:0007669"/>
    <property type="project" value="UniProtKB-SubCell"/>
</dbReference>
<evidence type="ECO:0000256" key="4">
    <source>
        <dbReference type="ARBA" id="ARBA00022989"/>
    </source>
</evidence>
<feature type="chain" id="PRO_5028485012" evidence="6">
    <location>
        <begin position="18"/>
        <end position="516"/>
    </location>
</feature>
<dbReference type="PANTHER" id="PTHR16059">
    <property type="entry name" value="ANTHRAX TOXIN RECEPTOR"/>
    <property type="match status" value="1"/>
</dbReference>
<dbReference type="RefSeq" id="XP_031569120.1">
    <property type="nucleotide sequence ID" value="XM_031713260.1"/>
</dbReference>
<evidence type="ECO:0000313" key="8">
    <source>
        <dbReference type="RefSeq" id="XP_031569120.1"/>
    </source>
</evidence>
<evidence type="ECO:0000256" key="3">
    <source>
        <dbReference type="ARBA" id="ARBA00022729"/>
    </source>
</evidence>
<comment type="subcellular location">
    <subcellularLocation>
        <location evidence="1">Membrane</location>
        <topology evidence="1">Single-pass membrane protein</topology>
    </subcellularLocation>
</comment>
<dbReference type="Proteomes" id="UP000515163">
    <property type="component" value="Unplaced"/>
</dbReference>
<accession>A0A6P8IRX0</accession>
<dbReference type="KEGG" id="aten:116303679"/>